<name>A0A7K0EGR5_9BACT</name>
<gene>
    <name evidence="1" type="ORF">GJJ30_07005</name>
</gene>
<dbReference type="EMBL" id="WJXZ01000002">
    <property type="protein sequence ID" value="MRS61040.1"/>
    <property type="molecule type" value="Genomic_DNA"/>
</dbReference>
<sequence length="98" mass="10983">MIAPGKYLLSETIEGSPAMGEETHGYYRSASLKFCESLIKDKEAAQQIVCAVFNDLSNSPSGLRLTEPNFKSRLFILLRNQVFNYLKTAAKRELVSVH</sequence>
<evidence type="ECO:0000313" key="2">
    <source>
        <dbReference type="Proteomes" id="UP000441754"/>
    </source>
</evidence>
<reference evidence="1 2" key="1">
    <citation type="journal article" date="2018" name="Antonie Van Leeuwenhoek">
        <title>Larkinella terrae sp. nov., isolated from soil on Jeju Island, South Korea.</title>
        <authorList>
            <person name="Ten L.N."/>
            <person name="Jeon J."/>
            <person name="Park S.J."/>
            <person name="Park S."/>
            <person name="Lee S.Y."/>
            <person name="Kim M.K."/>
            <person name="Jung H.Y."/>
        </authorList>
    </citation>
    <scope>NUCLEOTIDE SEQUENCE [LARGE SCALE GENOMIC DNA]</scope>
    <source>
        <strain evidence="1 2">KCTC 52001</strain>
    </source>
</reference>
<dbReference type="AlphaFoldDB" id="A0A7K0EGR5"/>
<proteinExistence type="predicted"/>
<organism evidence="1 2">
    <name type="scientific">Larkinella terrae</name>
    <dbReference type="NCBI Taxonomy" id="2025311"/>
    <lineage>
        <taxon>Bacteria</taxon>
        <taxon>Pseudomonadati</taxon>
        <taxon>Bacteroidota</taxon>
        <taxon>Cytophagia</taxon>
        <taxon>Cytophagales</taxon>
        <taxon>Spirosomataceae</taxon>
        <taxon>Larkinella</taxon>
    </lineage>
</organism>
<evidence type="ECO:0000313" key="1">
    <source>
        <dbReference type="EMBL" id="MRS61040.1"/>
    </source>
</evidence>
<accession>A0A7K0EGR5</accession>
<dbReference type="Proteomes" id="UP000441754">
    <property type="component" value="Unassembled WGS sequence"/>
</dbReference>
<protein>
    <submittedName>
        <fullName evidence="1">Uncharacterized protein</fullName>
    </submittedName>
</protein>
<keyword evidence="2" id="KW-1185">Reference proteome</keyword>
<comment type="caution">
    <text evidence="1">The sequence shown here is derived from an EMBL/GenBank/DDBJ whole genome shotgun (WGS) entry which is preliminary data.</text>
</comment>